<keyword evidence="3" id="KW-1185">Reference proteome</keyword>
<name>A0ABY4HJ50_9FLAO</name>
<feature type="compositionally biased region" description="Polar residues" evidence="1">
    <location>
        <begin position="274"/>
        <end position="286"/>
    </location>
</feature>
<feature type="region of interest" description="Disordered" evidence="1">
    <location>
        <begin position="248"/>
        <end position="286"/>
    </location>
</feature>
<dbReference type="RefSeq" id="WP_246914856.1">
    <property type="nucleotide sequence ID" value="NZ_CP090145.1"/>
</dbReference>
<evidence type="ECO:0000256" key="1">
    <source>
        <dbReference type="SAM" id="MobiDB-lite"/>
    </source>
</evidence>
<dbReference type="Proteomes" id="UP000830454">
    <property type="component" value="Chromosome"/>
</dbReference>
<protein>
    <recommendedName>
        <fullName evidence="4">RHS repeat-associated protein</fullName>
    </recommendedName>
</protein>
<feature type="compositionally biased region" description="Basic and acidic residues" evidence="1">
    <location>
        <begin position="248"/>
        <end position="257"/>
    </location>
</feature>
<sequence length="303" mass="33782">MSRKAYYKSGGDLVLEEPCPSCPIDFKYNYKYNGKERQDELGLNWDSFKWRNYDYAIGRFFNMDKLAEDYSYQSPYNFAENRVVDGREMEGLEWTSSTSSDGKTVNLNLNVRTVNNSVGIISNEQMATLANERAAQLSSSLGGLDSQGRTVNVTVTYRENATMVWEYTNALSASGVKDLAGKSESKIATALAIAQGITDEVGNTQVNRTQLNIAHNELMKFDENGNAVFENKTTRANTAQTGAHEDLHTLGGRHETDPLNNSPSKKSQKKDKNNLINESATGTNVLPAQRTEFIENVEKQQNN</sequence>
<dbReference type="Gene3D" id="2.180.10.10">
    <property type="entry name" value="RHS repeat-associated core"/>
    <property type="match status" value="1"/>
</dbReference>
<evidence type="ECO:0008006" key="4">
    <source>
        <dbReference type="Google" id="ProtNLM"/>
    </source>
</evidence>
<proteinExistence type="predicted"/>
<evidence type="ECO:0000313" key="2">
    <source>
        <dbReference type="EMBL" id="UOX32287.1"/>
    </source>
</evidence>
<dbReference type="EMBL" id="CP090145">
    <property type="protein sequence ID" value="UOX32287.1"/>
    <property type="molecule type" value="Genomic_DNA"/>
</dbReference>
<accession>A0ABY4HJ50</accession>
<gene>
    <name evidence="2" type="ORF">LXD69_09490</name>
</gene>
<evidence type="ECO:0000313" key="3">
    <source>
        <dbReference type="Proteomes" id="UP000830454"/>
    </source>
</evidence>
<reference evidence="2" key="2">
    <citation type="submission" date="2022-04" db="EMBL/GenBank/DDBJ databases">
        <title>Complete Genome Sequence of Flavobacterium sediminilitoris YSM-43, Isolated from a Tidal Sediment.</title>
        <authorList>
            <person name="Lee P.A."/>
        </authorList>
    </citation>
    <scope>NUCLEOTIDE SEQUENCE</scope>
    <source>
        <strain evidence="2">YSM-43</strain>
    </source>
</reference>
<reference evidence="2" key="1">
    <citation type="submission" date="2021-12" db="EMBL/GenBank/DDBJ databases">
        <authorList>
            <person name="Cha I.-T."/>
            <person name="Lee K.-E."/>
            <person name="Park S.-J."/>
        </authorList>
    </citation>
    <scope>NUCLEOTIDE SEQUENCE</scope>
    <source>
        <strain evidence="2">YSM-43</strain>
    </source>
</reference>
<organism evidence="2 3">
    <name type="scientific">Flavobacterium sediminilitoris</name>
    <dbReference type="NCBI Taxonomy" id="2024526"/>
    <lineage>
        <taxon>Bacteria</taxon>
        <taxon>Pseudomonadati</taxon>
        <taxon>Bacteroidota</taxon>
        <taxon>Flavobacteriia</taxon>
        <taxon>Flavobacteriales</taxon>
        <taxon>Flavobacteriaceae</taxon>
        <taxon>Flavobacterium</taxon>
    </lineage>
</organism>